<keyword evidence="2" id="KW-1185">Reference proteome</keyword>
<sequence length="355" mass="41307">MKCRHEHLCHSFVIDHDKIYVNEGVFTEFELDEIKKYKFKPLPQMPQGLLTYLHSFRVYDLLDLRKEILKTQQWDSPYNQKTHFDHNWIRNTMYNLKFRKGTSGIMVFEHIWNFIDKVFGNMDGVEAVRSESSSLASSSRKNRNRVLSAITLTKRKAMGRRGDLIIRKICTEYGCSEAGKSFDGDNGSKLLKERGLKPPKMMKDMFYSLCVAVGMEEKKIRKLQSIGFMHAGLKILLRMDSPAGYMCRITRSKMLEIPPQIAQFGSKVLPVVMLAWKAKMIVKEMVEFVEKKQYTEDKENLDDQLQNLQTSCDLSPPRKKILQVITSDSPRKKVASNSKKAKKKKFVKHCKYFHS</sequence>
<organism evidence="1 2">
    <name type="scientific">Gigaspora margarita</name>
    <dbReference type="NCBI Taxonomy" id="4874"/>
    <lineage>
        <taxon>Eukaryota</taxon>
        <taxon>Fungi</taxon>
        <taxon>Fungi incertae sedis</taxon>
        <taxon>Mucoromycota</taxon>
        <taxon>Glomeromycotina</taxon>
        <taxon>Glomeromycetes</taxon>
        <taxon>Diversisporales</taxon>
        <taxon>Gigasporaceae</taxon>
        <taxon>Gigaspora</taxon>
    </lineage>
</organism>
<evidence type="ECO:0000313" key="2">
    <source>
        <dbReference type="Proteomes" id="UP000439903"/>
    </source>
</evidence>
<dbReference type="AlphaFoldDB" id="A0A8H4AFR3"/>
<reference evidence="1 2" key="1">
    <citation type="journal article" date="2019" name="Environ. Microbiol.">
        <title>At the nexus of three kingdoms: the genome of the mycorrhizal fungus Gigaspora margarita provides insights into plant, endobacterial and fungal interactions.</title>
        <authorList>
            <person name="Venice F."/>
            <person name="Ghignone S."/>
            <person name="Salvioli di Fossalunga A."/>
            <person name="Amselem J."/>
            <person name="Novero M."/>
            <person name="Xianan X."/>
            <person name="Sedzielewska Toro K."/>
            <person name="Morin E."/>
            <person name="Lipzen A."/>
            <person name="Grigoriev I.V."/>
            <person name="Henrissat B."/>
            <person name="Martin F.M."/>
            <person name="Bonfante P."/>
        </authorList>
    </citation>
    <scope>NUCLEOTIDE SEQUENCE [LARGE SCALE GENOMIC DNA]</scope>
    <source>
        <strain evidence="1 2">BEG34</strain>
    </source>
</reference>
<evidence type="ECO:0000313" key="1">
    <source>
        <dbReference type="EMBL" id="KAF0490023.1"/>
    </source>
</evidence>
<protein>
    <submittedName>
        <fullName evidence="1">Uncharacterized protein</fullName>
    </submittedName>
</protein>
<gene>
    <name evidence="1" type="ORF">F8M41_022010</name>
</gene>
<dbReference type="OrthoDB" id="5340906at2759"/>
<proteinExistence type="predicted"/>
<comment type="caution">
    <text evidence="1">The sequence shown here is derived from an EMBL/GenBank/DDBJ whole genome shotgun (WGS) entry which is preliminary data.</text>
</comment>
<dbReference type="EMBL" id="WTPW01000667">
    <property type="protein sequence ID" value="KAF0490023.1"/>
    <property type="molecule type" value="Genomic_DNA"/>
</dbReference>
<accession>A0A8H4AFR3</accession>
<name>A0A8H4AFR3_GIGMA</name>
<dbReference type="Proteomes" id="UP000439903">
    <property type="component" value="Unassembled WGS sequence"/>
</dbReference>